<name>A0A9P6JHV2_9FUNG</name>
<dbReference type="Proteomes" id="UP000749646">
    <property type="component" value="Unassembled WGS sequence"/>
</dbReference>
<comment type="caution">
    <text evidence="1">The sequence shown here is derived from an EMBL/GenBank/DDBJ whole genome shotgun (WGS) entry which is preliminary data.</text>
</comment>
<reference evidence="1" key="1">
    <citation type="journal article" date="2020" name="Fungal Divers.">
        <title>Resolving the Mortierellaceae phylogeny through synthesis of multi-gene phylogenetics and phylogenomics.</title>
        <authorList>
            <person name="Vandepol N."/>
            <person name="Liber J."/>
            <person name="Desiro A."/>
            <person name="Na H."/>
            <person name="Kennedy M."/>
            <person name="Barry K."/>
            <person name="Grigoriev I.V."/>
            <person name="Miller A.N."/>
            <person name="O'Donnell K."/>
            <person name="Stajich J.E."/>
            <person name="Bonito G."/>
        </authorList>
    </citation>
    <scope>NUCLEOTIDE SEQUENCE</scope>
    <source>
        <strain evidence="1">MES-2147</strain>
    </source>
</reference>
<protein>
    <submittedName>
        <fullName evidence="1">Uncharacterized protein</fullName>
    </submittedName>
</protein>
<dbReference type="AlphaFoldDB" id="A0A9P6JHV2"/>
<dbReference type="EMBL" id="JAAAHW010004012">
    <property type="protein sequence ID" value="KAF9979614.1"/>
    <property type="molecule type" value="Genomic_DNA"/>
</dbReference>
<proteinExistence type="predicted"/>
<organism evidence="1 2">
    <name type="scientific">Modicella reniformis</name>
    <dbReference type="NCBI Taxonomy" id="1440133"/>
    <lineage>
        <taxon>Eukaryota</taxon>
        <taxon>Fungi</taxon>
        <taxon>Fungi incertae sedis</taxon>
        <taxon>Mucoromycota</taxon>
        <taxon>Mortierellomycotina</taxon>
        <taxon>Mortierellomycetes</taxon>
        <taxon>Mortierellales</taxon>
        <taxon>Mortierellaceae</taxon>
        <taxon>Modicella</taxon>
    </lineage>
</organism>
<evidence type="ECO:0000313" key="2">
    <source>
        <dbReference type="Proteomes" id="UP000749646"/>
    </source>
</evidence>
<accession>A0A9P6JHV2</accession>
<gene>
    <name evidence="1" type="ORF">BGZ65_006274</name>
</gene>
<sequence>MATFDAVDGWTGAHATQQQKKITELQTSLPTALNLKDVKEPFFEVHVTDEIRLHLDRNREAQWKAIECQHLPVGMQGTVSEMDEEVLEEFMVEPENDGDFLADYDNEEEYLVTEADILADNYNVDDDEE</sequence>
<keyword evidence="2" id="KW-1185">Reference proteome</keyword>
<evidence type="ECO:0000313" key="1">
    <source>
        <dbReference type="EMBL" id="KAF9979614.1"/>
    </source>
</evidence>